<dbReference type="Pfam" id="PF00857">
    <property type="entry name" value="Isochorismatase"/>
    <property type="match status" value="1"/>
</dbReference>
<comment type="caution">
    <text evidence="3">The sequence shown here is derived from an EMBL/GenBank/DDBJ whole genome shotgun (WGS) entry which is preliminary data.</text>
</comment>
<name>A0A7Z1AZF2_9PSEU</name>
<accession>A0A7Z1AZF2</accession>
<dbReference type="PANTHER" id="PTHR43540:SF3">
    <property type="entry name" value="ENTEROBACTIN SYNTHASE COMPONENT B"/>
    <property type="match status" value="1"/>
</dbReference>
<organism evidence="3 4">
    <name type="scientific">Actinophytocola xinjiangensis</name>
    <dbReference type="NCBI Taxonomy" id="485602"/>
    <lineage>
        <taxon>Bacteria</taxon>
        <taxon>Bacillati</taxon>
        <taxon>Actinomycetota</taxon>
        <taxon>Actinomycetes</taxon>
        <taxon>Pseudonocardiales</taxon>
        <taxon>Pseudonocardiaceae</taxon>
    </lineage>
</organism>
<dbReference type="GO" id="GO:0008908">
    <property type="term" value="F:isochorismatase activity"/>
    <property type="evidence" value="ECO:0007669"/>
    <property type="project" value="InterPro"/>
</dbReference>
<dbReference type="OrthoDB" id="5794853at2"/>
<dbReference type="Proteomes" id="UP000185696">
    <property type="component" value="Unassembled WGS sequence"/>
</dbReference>
<protein>
    <submittedName>
        <fullName evidence="3">Isochorismatase</fullName>
    </submittedName>
</protein>
<dbReference type="AlphaFoldDB" id="A0A7Z1AZF2"/>
<dbReference type="InterPro" id="IPR036380">
    <property type="entry name" value="Isochorismatase-like_sf"/>
</dbReference>
<evidence type="ECO:0000313" key="3">
    <source>
        <dbReference type="EMBL" id="OLF10622.1"/>
    </source>
</evidence>
<dbReference type="InterPro" id="IPR000868">
    <property type="entry name" value="Isochorismatase-like_dom"/>
</dbReference>
<dbReference type="PRINTS" id="PR01398">
    <property type="entry name" value="ISCHRISMTASE"/>
</dbReference>
<dbReference type="InterPro" id="IPR050272">
    <property type="entry name" value="Isochorismatase-like_hydrls"/>
</dbReference>
<reference evidence="3 4" key="1">
    <citation type="submission" date="2016-12" db="EMBL/GenBank/DDBJ databases">
        <title>The draft genome sequence of Actinophytocola xinjiangensis.</title>
        <authorList>
            <person name="Wang W."/>
            <person name="Yuan L."/>
        </authorList>
    </citation>
    <scope>NUCLEOTIDE SEQUENCE [LARGE SCALE GENOMIC DNA]</scope>
    <source>
        <strain evidence="3 4">CGMCC 4.4663</strain>
    </source>
</reference>
<feature type="domain" description="Isochorismatase-like" evidence="2">
    <location>
        <begin position="32"/>
        <end position="202"/>
    </location>
</feature>
<dbReference type="Gene3D" id="3.40.50.850">
    <property type="entry name" value="Isochorismatase-like"/>
    <property type="match status" value="1"/>
</dbReference>
<evidence type="ECO:0000313" key="4">
    <source>
        <dbReference type="Proteomes" id="UP000185696"/>
    </source>
</evidence>
<evidence type="ECO:0000259" key="2">
    <source>
        <dbReference type="Pfam" id="PF00857"/>
    </source>
</evidence>
<dbReference type="RefSeq" id="WP_075133611.1">
    <property type="nucleotide sequence ID" value="NZ_MSIF01000006.1"/>
</dbReference>
<dbReference type="SUPFAM" id="SSF52499">
    <property type="entry name" value="Isochorismatase-like hydrolases"/>
    <property type="match status" value="1"/>
</dbReference>
<dbReference type="PANTHER" id="PTHR43540">
    <property type="entry name" value="PEROXYUREIDOACRYLATE/UREIDOACRYLATE AMIDOHYDROLASE-RELATED"/>
    <property type="match status" value="1"/>
</dbReference>
<dbReference type="InterPro" id="IPR016291">
    <property type="entry name" value="Isochorismatase"/>
</dbReference>
<proteinExistence type="predicted"/>
<sequence>MGIPPIAAYPLPSAGDLPANVADWTVDPDRAVLLIHDMQRYFLRPFPDEIALPLVSNVADVLDRCRAQGVPVRYTAQPGGMTDGERGLLKDFWGAGMTVEPADREIVEPLAPQPGDHTYTKWRYSAFHRSGLLAELRELRRDQLVICGVYAHVGVLMTAVEAFTNDIAPFVVANGTADFTPEDHRLALDYAARRCAVVCTAKEVLR</sequence>
<gene>
    <name evidence="3" type="ORF">BLA60_15730</name>
</gene>
<evidence type="ECO:0000256" key="1">
    <source>
        <dbReference type="ARBA" id="ARBA00022801"/>
    </source>
</evidence>
<dbReference type="EMBL" id="MSIF01000006">
    <property type="protein sequence ID" value="OLF10622.1"/>
    <property type="molecule type" value="Genomic_DNA"/>
</dbReference>
<keyword evidence="1" id="KW-0378">Hydrolase</keyword>
<keyword evidence="4" id="KW-1185">Reference proteome</keyword>